<gene>
    <name evidence="2" type="ORF">KAK06_15160</name>
</gene>
<dbReference type="RefSeq" id="WP_210802963.1">
    <property type="nucleotide sequence ID" value="NZ_JAGQDE010000013.1"/>
</dbReference>
<keyword evidence="3" id="KW-1185">Reference proteome</keyword>
<evidence type="ECO:0000313" key="2">
    <source>
        <dbReference type="EMBL" id="MBQ0960292.1"/>
    </source>
</evidence>
<reference evidence="2" key="1">
    <citation type="submission" date="2021-04" db="EMBL/GenBank/DDBJ databases">
        <title>The genome sequence of Ideonella sp. 4Y11.</title>
        <authorList>
            <person name="Liu Y."/>
        </authorList>
    </citation>
    <scope>NUCLEOTIDE SEQUENCE</scope>
    <source>
        <strain evidence="2">4Y11</strain>
    </source>
</reference>
<dbReference type="SUPFAM" id="SSF48317">
    <property type="entry name" value="Acid phosphatase/Vanadium-dependent haloperoxidase"/>
    <property type="match status" value="1"/>
</dbReference>
<organism evidence="2 3">
    <name type="scientific">Ideonella aquatica</name>
    <dbReference type="NCBI Taxonomy" id="2824119"/>
    <lineage>
        <taxon>Bacteria</taxon>
        <taxon>Pseudomonadati</taxon>
        <taxon>Pseudomonadota</taxon>
        <taxon>Betaproteobacteria</taxon>
        <taxon>Burkholderiales</taxon>
        <taxon>Sphaerotilaceae</taxon>
        <taxon>Ideonella</taxon>
    </lineage>
</organism>
<dbReference type="EMBL" id="JAGQDE010000013">
    <property type="protein sequence ID" value="MBQ0960292.1"/>
    <property type="molecule type" value="Genomic_DNA"/>
</dbReference>
<sequence>MFSSGIGGHHRRPGVSVSDHAAEHLAAAAARLTSGVPWRGHDPDWVYAGNDDALLAEAINRSNARIVGALDPRQESVDPARIASPVCDEGCKAGSDTALWRWGAEPQALTVLSDLSWRFRVKGACLYAASSFGAQEELNFQPSIKLFLMKPEWQDEQIDKVLRAAIEREDRLPEILSQADDFMPFFYSVVGIHPEVAPITCAMLVIAQRWATMLVMAFKHQLAARRPHVTSSRILPVIDTPAHGSLPSGHATVSAMVSALLSRLVYGAPTRRADKVMQLNRLARRIAFNRVVAGVHFPIDSRAGHALGLQLAAHFVGLATDGDAPTFFEEGGDKQELRELGAPNRPPALNRGVAAPQEPRHSPLLATMWRASERELTRLGF</sequence>
<name>A0A940YNT8_9BURK</name>
<feature type="domain" description="Phosphatidic acid phosphatase type 2/haloperoxidase" evidence="1">
    <location>
        <begin position="204"/>
        <end position="316"/>
    </location>
</feature>
<dbReference type="InterPro" id="IPR000326">
    <property type="entry name" value="PAP2/HPO"/>
</dbReference>
<accession>A0A940YNT8</accession>
<protein>
    <submittedName>
        <fullName evidence="2">Phosphatase PAP2 family protein</fullName>
    </submittedName>
</protein>
<evidence type="ECO:0000313" key="3">
    <source>
        <dbReference type="Proteomes" id="UP000678374"/>
    </source>
</evidence>
<dbReference type="InterPro" id="IPR036938">
    <property type="entry name" value="PAP2/HPO_sf"/>
</dbReference>
<dbReference type="Pfam" id="PF01569">
    <property type="entry name" value="PAP2"/>
    <property type="match status" value="1"/>
</dbReference>
<dbReference type="SMART" id="SM00014">
    <property type="entry name" value="acidPPc"/>
    <property type="match status" value="1"/>
</dbReference>
<comment type="caution">
    <text evidence="2">The sequence shown here is derived from an EMBL/GenBank/DDBJ whole genome shotgun (WGS) entry which is preliminary data.</text>
</comment>
<dbReference type="AlphaFoldDB" id="A0A940YNT8"/>
<dbReference type="Gene3D" id="1.20.144.10">
    <property type="entry name" value="Phosphatidic acid phosphatase type 2/haloperoxidase"/>
    <property type="match status" value="1"/>
</dbReference>
<evidence type="ECO:0000259" key="1">
    <source>
        <dbReference type="SMART" id="SM00014"/>
    </source>
</evidence>
<dbReference type="Proteomes" id="UP000678374">
    <property type="component" value="Unassembled WGS sequence"/>
</dbReference>
<proteinExistence type="predicted"/>